<dbReference type="EMBL" id="AP012547">
    <property type="protein sequence ID" value="BAO28895.1"/>
    <property type="molecule type" value="Genomic_DNA"/>
</dbReference>
<dbReference type="Pfam" id="PF04102">
    <property type="entry name" value="SlyX"/>
    <property type="match status" value="1"/>
</dbReference>
<dbReference type="Gene3D" id="1.20.5.300">
    <property type="match status" value="1"/>
</dbReference>
<keyword evidence="3" id="KW-1185">Reference proteome</keyword>
<evidence type="ECO:0000256" key="1">
    <source>
        <dbReference type="SAM" id="Coils"/>
    </source>
</evidence>
<dbReference type="Proteomes" id="UP000031637">
    <property type="component" value="Chromosome"/>
</dbReference>
<dbReference type="PANTHER" id="PTHR36508:SF1">
    <property type="entry name" value="PROTEIN SLYX"/>
    <property type="match status" value="1"/>
</dbReference>
<gene>
    <name evidence="2" type="ORF">SUTH_01095</name>
</gene>
<reference evidence="2 3" key="1">
    <citation type="journal article" date="2014" name="Syst. Appl. Microbiol.">
        <title>Complete genomes of freshwater sulfur oxidizers Sulfuricella denitrificans skB26 and Sulfuritalea hydrogenivorans sk43H: genetic insights into the sulfur oxidation pathway of betaproteobacteria.</title>
        <authorList>
            <person name="Watanabe T."/>
            <person name="Kojima H."/>
            <person name="Fukui M."/>
        </authorList>
    </citation>
    <scope>NUCLEOTIDE SEQUENCE [LARGE SCALE GENOMIC DNA]</scope>
    <source>
        <strain evidence="2">DSM22779</strain>
    </source>
</reference>
<dbReference type="HOGENOM" id="CLU_180796_3_1_4"/>
<sequence length="66" mass="7986">MESRITELEIKLALSEDHLEELNRTIFRQQQQIDLLQAQIRELYQLMQPTDPTEPRNLRDEIPPHY</sequence>
<organism evidence="2 3">
    <name type="scientific">Sulfuritalea hydrogenivorans sk43H</name>
    <dbReference type="NCBI Taxonomy" id="1223802"/>
    <lineage>
        <taxon>Bacteria</taxon>
        <taxon>Pseudomonadati</taxon>
        <taxon>Pseudomonadota</taxon>
        <taxon>Betaproteobacteria</taxon>
        <taxon>Nitrosomonadales</taxon>
        <taxon>Sterolibacteriaceae</taxon>
        <taxon>Sulfuritalea</taxon>
    </lineage>
</organism>
<name>W0SDP7_9PROT</name>
<dbReference type="KEGG" id="shd:SUTH_01095"/>
<dbReference type="STRING" id="1223802.SUTH_01095"/>
<proteinExistence type="predicted"/>
<dbReference type="InterPro" id="IPR007236">
    <property type="entry name" value="SlyX"/>
</dbReference>
<evidence type="ECO:0000313" key="2">
    <source>
        <dbReference type="EMBL" id="BAO28895.1"/>
    </source>
</evidence>
<dbReference type="RefSeq" id="WP_041097676.1">
    <property type="nucleotide sequence ID" value="NZ_AP012547.1"/>
</dbReference>
<evidence type="ECO:0000313" key="3">
    <source>
        <dbReference type="Proteomes" id="UP000031637"/>
    </source>
</evidence>
<keyword evidence="1" id="KW-0175">Coiled coil</keyword>
<dbReference type="NCBIfam" id="NF003316">
    <property type="entry name" value="PRK04325.1"/>
    <property type="match status" value="1"/>
</dbReference>
<dbReference type="AlphaFoldDB" id="W0SDP7"/>
<feature type="coiled-coil region" evidence="1">
    <location>
        <begin position="5"/>
        <end position="39"/>
    </location>
</feature>
<accession>W0SDP7</accession>
<dbReference type="PANTHER" id="PTHR36508">
    <property type="entry name" value="PROTEIN SLYX"/>
    <property type="match status" value="1"/>
</dbReference>
<protein>
    <submittedName>
        <fullName evidence="2">SlyX</fullName>
    </submittedName>
</protein>